<keyword evidence="1" id="KW-1133">Transmembrane helix</keyword>
<keyword evidence="1" id="KW-0472">Membrane</keyword>
<organism evidence="2">
    <name type="scientific">viral metagenome</name>
    <dbReference type="NCBI Taxonomy" id="1070528"/>
    <lineage>
        <taxon>unclassified sequences</taxon>
        <taxon>metagenomes</taxon>
        <taxon>organismal metagenomes</taxon>
    </lineage>
</organism>
<evidence type="ECO:0000256" key="1">
    <source>
        <dbReference type="SAM" id="Phobius"/>
    </source>
</evidence>
<evidence type="ECO:0000313" key="2">
    <source>
        <dbReference type="EMBL" id="QHU21124.1"/>
    </source>
</evidence>
<accession>A0A6C0KXA3</accession>
<name>A0A6C0KXA3_9ZZZZ</name>
<feature type="transmembrane region" description="Helical" evidence="1">
    <location>
        <begin position="53"/>
        <end position="72"/>
    </location>
</feature>
<reference evidence="2" key="1">
    <citation type="journal article" date="2020" name="Nature">
        <title>Giant virus diversity and host interactions through global metagenomics.</title>
        <authorList>
            <person name="Schulz F."/>
            <person name="Roux S."/>
            <person name="Paez-Espino D."/>
            <person name="Jungbluth S."/>
            <person name="Walsh D.A."/>
            <person name="Denef V.J."/>
            <person name="McMahon K.D."/>
            <person name="Konstantinidis K.T."/>
            <person name="Eloe-Fadrosh E.A."/>
            <person name="Kyrpides N.C."/>
            <person name="Woyke T."/>
        </authorList>
    </citation>
    <scope>NUCLEOTIDE SEQUENCE</scope>
    <source>
        <strain evidence="2">GVMAG-S-3300013094-100</strain>
    </source>
</reference>
<protein>
    <submittedName>
        <fullName evidence="2">Uncharacterized protein</fullName>
    </submittedName>
</protein>
<dbReference type="EMBL" id="MN740979">
    <property type="protein sequence ID" value="QHU21124.1"/>
    <property type="molecule type" value="Genomic_DNA"/>
</dbReference>
<proteinExistence type="predicted"/>
<keyword evidence="1" id="KW-0812">Transmembrane</keyword>
<feature type="transmembrane region" description="Helical" evidence="1">
    <location>
        <begin position="12"/>
        <end position="33"/>
    </location>
</feature>
<dbReference type="AlphaFoldDB" id="A0A6C0KXA3"/>
<sequence length="74" mass="8061">MGSHKTELDKARYSLYSTIVFLIIASPFMFKLVNAILGSIVPIASPSGCPTTAGLLLHSIVFFLIVFGLMHLHI</sequence>